<proteinExistence type="predicted"/>
<dbReference type="PANTHER" id="PTHR39614">
    <property type="entry name" value="INTEGRAL MEMBRANE PROTEIN"/>
    <property type="match status" value="1"/>
</dbReference>
<dbReference type="Proteomes" id="UP000248423">
    <property type="component" value="Unassembled WGS sequence"/>
</dbReference>
<dbReference type="InterPro" id="IPR049326">
    <property type="entry name" value="Rhodopsin_dom_fungi"/>
</dbReference>
<organism evidence="4 5">
    <name type="scientific">Aspergillus sclerotiicarbonarius (strain CBS 121057 / IBT 28362)</name>
    <dbReference type="NCBI Taxonomy" id="1448318"/>
    <lineage>
        <taxon>Eukaryota</taxon>
        <taxon>Fungi</taxon>
        <taxon>Dikarya</taxon>
        <taxon>Ascomycota</taxon>
        <taxon>Pezizomycotina</taxon>
        <taxon>Eurotiomycetes</taxon>
        <taxon>Eurotiomycetidae</taxon>
        <taxon>Eurotiales</taxon>
        <taxon>Aspergillaceae</taxon>
        <taxon>Aspergillus</taxon>
        <taxon>Aspergillus subgen. Circumdati</taxon>
    </lineage>
</organism>
<sequence length="379" mass="41743">MAALAASLPPGVSPPLTEDNDHNHNGLIVIITSLALFLVLASLGMRLFASSKRGLILKDDYVLFAVVICACTQVSLVLLQVHYGWGKSEELIPSRDYTQMEKVGYATDLFYVLVLGLSKIGTMLFYQNLSLQRTKWMINVVLSSCAGWTIIAILLLSIRCSSHPWSDIDKECGGLFPRWQAICALDIILEAMILSYPAITIRNVQISLGKKIKVLSILSCRIILIPLSAIHLYYIHCQIYSSNASLIGTYATSVAELHLSLSILLLTVSCLKMFVAVYEDDHGFAYTEDSSRSQSHSGRTPHRSWRSSKPVKNLSSFGSNEEQPILRTEATVTASPSPARHEEHQSNAILKSVRISVTRESIELDEIQGSSSAGKSRST</sequence>
<evidence type="ECO:0000256" key="2">
    <source>
        <dbReference type="SAM" id="Phobius"/>
    </source>
</evidence>
<accession>A0A319EFX3</accession>
<feature type="transmembrane region" description="Helical" evidence="2">
    <location>
        <begin position="212"/>
        <end position="235"/>
    </location>
</feature>
<feature type="domain" description="Rhodopsin" evidence="3">
    <location>
        <begin position="52"/>
        <end position="262"/>
    </location>
</feature>
<feature type="transmembrane region" description="Helical" evidence="2">
    <location>
        <begin position="247"/>
        <end position="268"/>
    </location>
</feature>
<feature type="transmembrane region" description="Helical" evidence="2">
    <location>
        <begin position="178"/>
        <end position="200"/>
    </location>
</feature>
<gene>
    <name evidence="4" type="ORF">BO78DRAFT_46753</name>
</gene>
<dbReference type="VEuPathDB" id="FungiDB:BO78DRAFT_46753"/>
<name>A0A319EFX3_ASPSB</name>
<dbReference type="EMBL" id="KZ826329">
    <property type="protein sequence ID" value="PYI09177.1"/>
    <property type="molecule type" value="Genomic_DNA"/>
</dbReference>
<evidence type="ECO:0000256" key="1">
    <source>
        <dbReference type="SAM" id="MobiDB-lite"/>
    </source>
</evidence>
<feature type="region of interest" description="Disordered" evidence="1">
    <location>
        <begin position="287"/>
        <end position="351"/>
    </location>
</feature>
<keyword evidence="5" id="KW-1185">Reference proteome</keyword>
<feature type="transmembrane region" description="Helical" evidence="2">
    <location>
        <begin position="103"/>
        <end position="126"/>
    </location>
</feature>
<keyword evidence="2" id="KW-0812">Transmembrane</keyword>
<dbReference type="STRING" id="1448318.A0A319EFX3"/>
<keyword evidence="2" id="KW-1133">Transmembrane helix</keyword>
<feature type="compositionally biased region" description="Polar residues" evidence="1">
    <location>
        <begin position="313"/>
        <end position="322"/>
    </location>
</feature>
<dbReference type="Pfam" id="PF20684">
    <property type="entry name" value="Fung_rhodopsin"/>
    <property type="match status" value="1"/>
</dbReference>
<evidence type="ECO:0000313" key="4">
    <source>
        <dbReference type="EMBL" id="PYI09177.1"/>
    </source>
</evidence>
<feature type="transmembrane region" description="Helical" evidence="2">
    <location>
        <begin position="26"/>
        <end position="49"/>
    </location>
</feature>
<evidence type="ECO:0000313" key="5">
    <source>
        <dbReference type="Proteomes" id="UP000248423"/>
    </source>
</evidence>
<keyword evidence="2" id="KW-0472">Membrane</keyword>
<dbReference type="PANTHER" id="PTHR39614:SF2">
    <property type="entry name" value="INTEGRAL MEMBRANE PROTEIN"/>
    <property type="match status" value="1"/>
</dbReference>
<dbReference type="OrthoDB" id="3918601at2759"/>
<evidence type="ECO:0000259" key="3">
    <source>
        <dbReference type="Pfam" id="PF20684"/>
    </source>
</evidence>
<feature type="transmembrane region" description="Helical" evidence="2">
    <location>
        <begin position="61"/>
        <end position="83"/>
    </location>
</feature>
<dbReference type="AlphaFoldDB" id="A0A319EFX3"/>
<protein>
    <recommendedName>
        <fullName evidence="3">Rhodopsin domain-containing protein</fullName>
    </recommendedName>
</protein>
<reference evidence="4 5" key="1">
    <citation type="submission" date="2018-02" db="EMBL/GenBank/DDBJ databases">
        <title>The genomes of Aspergillus section Nigri reveals drivers in fungal speciation.</title>
        <authorList>
            <consortium name="DOE Joint Genome Institute"/>
            <person name="Vesth T.C."/>
            <person name="Nybo J."/>
            <person name="Theobald S."/>
            <person name="Brandl J."/>
            <person name="Frisvad J.C."/>
            <person name="Nielsen K.F."/>
            <person name="Lyhne E.K."/>
            <person name="Kogle M.E."/>
            <person name="Kuo A."/>
            <person name="Riley R."/>
            <person name="Clum A."/>
            <person name="Nolan M."/>
            <person name="Lipzen A."/>
            <person name="Salamov A."/>
            <person name="Henrissat B."/>
            <person name="Wiebenga A."/>
            <person name="De vries R.P."/>
            <person name="Grigoriev I.V."/>
            <person name="Mortensen U.H."/>
            <person name="Andersen M.R."/>
            <person name="Baker S.E."/>
        </authorList>
    </citation>
    <scope>NUCLEOTIDE SEQUENCE [LARGE SCALE GENOMIC DNA]</scope>
    <source>
        <strain evidence="4 5">CBS 121057</strain>
    </source>
</reference>
<feature type="transmembrane region" description="Helical" evidence="2">
    <location>
        <begin position="138"/>
        <end position="158"/>
    </location>
</feature>